<dbReference type="Proteomes" id="UP000195667">
    <property type="component" value="Unassembled WGS sequence"/>
</dbReference>
<accession>A0A1R4HF18</accession>
<dbReference type="InterPro" id="IPR021698">
    <property type="entry name" value="DUF3280"/>
</dbReference>
<evidence type="ECO:0000313" key="2">
    <source>
        <dbReference type="EMBL" id="SJM94813.1"/>
    </source>
</evidence>
<reference evidence="3" key="1">
    <citation type="submission" date="2017-02" db="EMBL/GenBank/DDBJ databases">
        <authorList>
            <person name="Daims H."/>
        </authorList>
    </citation>
    <scope>NUCLEOTIDE SEQUENCE [LARGE SCALE GENOMIC DNA]</scope>
</reference>
<dbReference type="EMBL" id="FUKI01000135">
    <property type="protein sequence ID" value="SJM94813.1"/>
    <property type="molecule type" value="Genomic_DNA"/>
</dbReference>
<keyword evidence="1" id="KW-0732">Signal</keyword>
<gene>
    <name evidence="2" type="ORF">CRENPOLYSF1_580074</name>
</gene>
<proteinExistence type="predicted"/>
<feature type="signal peptide" evidence="1">
    <location>
        <begin position="1"/>
        <end position="27"/>
    </location>
</feature>
<dbReference type="RefSeq" id="WP_087144491.1">
    <property type="nucleotide sequence ID" value="NZ_FUKI01000135.1"/>
</dbReference>
<evidence type="ECO:0008006" key="4">
    <source>
        <dbReference type="Google" id="ProtNLM"/>
    </source>
</evidence>
<dbReference type="Pfam" id="PF11684">
    <property type="entry name" value="DUF3280"/>
    <property type="match status" value="1"/>
</dbReference>
<dbReference type="PROSITE" id="PS51257">
    <property type="entry name" value="PROKAR_LIPOPROTEIN"/>
    <property type="match status" value="1"/>
</dbReference>
<feature type="chain" id="PRO_5012481310" description="DUF2380 domain-containing protein" evidence="1">
    <location>
        <begin position="28"/>
        <end position="183"/>
    </location>
</feature>
<dbReference type="OrthoDB" id="5573138at2"/>
<evidence type="ECO:0000256" key="1">
    <source>
        <dbReference type="SAM" id="SignalP"/>
    </source>
</evidence>
<evidence type="ECO:0000313" key="3">
    <source>
        <dbReference type="Proteomes" id="UP000195667"/>
    </source>
</evidence>
<keyword evidence="3" id="KW-1185">Reference proteome</keyword>
<name>A0A1R4HF18_9GAMM</name>
<sequence>MNLRKNIGLRRKFGAIFLSLFSIAACAETSIAILDFELSDVTLAPGIPAEIARTASIKAMLENELKRAGYKIISVDLDTQHEANGGFGYLFDHGDIAAAFSKKAGADYVLVGKLHKPSFLFAYLMGHLINANNGKMVGSYTVETKGGDKKLTLKAVETFASKMDKDLDNIYTPPPPSKSVHTK</sequence>
<organism evidence="2 3">
    <name type="scientific">Crenothrix polyspora</name>
    <dbReference type="NCBI Taxonomy" id="360316"/>
    <lineage>
        <taxon>Bacteria</taxon>
        <taxon>Pseudomonadati</taxon>
        <taxon>Pseudomonadota</taxon>
        <taxon>Gammaproteobacteria</taxon>
        <taxon>Methylococcales</taxon>
        <taxon>Crenotrichaceae</taxon>
        <taxon>Crenothrix</taxon>
    </lineage>
</organism>
<dbReference type="AlphaFoldDB" id="A0A1R4HF18"/>
<protein>
    <recommendedName>
        <fullName evidence="4">DUF2380 domain-containing protein</fullName>
    </recommendedName>
</protein>